<keyword evidence="1" id="KW-0805">Transcription regulation</keyword>
<evidence type="ECO:0000259" key="4">
    <source>
        <dbReference type="PROSITE" id="PS01124"/>
    </source>
</evidence>
<dbReference type="GO" id="GO:0043565">
    <property type="term" value="F:sequence-specific DNA binding"/>
    <property type="evidence" value="ECO:0007669"/>
    <property type="project" value="InterPro"/>
</dbReference>
<evidence type="ECO:0000256" key="3">
    <source>
        <dbReference type="ARBA" id="ARBA00023163"/>
    </source>
</evidence>
<dbReference type="InterPro" id="IPR009057">
    <property type="entry name" value="Homeodomain-like_sf"/>
</dbReference>
<reference evidence="5" key="1">
    <citation type="submission" date="2022-01" db="EMBL/GenBank/DDBJ databases">
        <authorList>
            <person name="Karlyshev A.V."/>
            <person name="Jaspars M."/>
        </authorList>
    </citation>
    <scope>NUCLEOTIDE SEQUENCE</scope>
    <source>
        <strain evidence="5">AGSA3-2</strain>
    </source>
</reference>
<dbReference type="SMART" id="SM00342">
    <property type="entry name" value="HTH_ARAC"/>
    <property type="match status" value="1"/>
</dbReference>
<evidence type="ECO:0000256" key="1">
    <source>
        <dbReference type="ARBA" id="ARBA00023015"/>
    </source>
</evidence>
<dbReference type="PROSITE" id="PS01124">
    <property type="entry name" value="HTH_ARAC_FAMILY_2"/>
    <property type="match status" value="1"/>
</dbReference>
<dbReference type="Gene3D" id="1.10.10.60">
    <property type="entry name" value="Homeodomain-like"/>
    <property type="match status" value="2"/>
</dbReference>
<dbReference type="Proteomes" id="UP001107961">
    <property type="component" value="Unassembled WGS sequence"/>
</dbReference>
<dbReference type="SUPFAM" id="SSF46689">
    <property type="entry name" value="Homeodomain-like"/>
    <property type="match status" value="1"/>
</dbReference>
<evidence type="ECO:0000313" key="5">
    <source>
        <dbReference type="EMBL" id="MCE7509035.1"/>
    </source>
</evidence>
<proteinExistence type="predicted"/>
<evidence type="ECO:0000256" key="2">
    <source>
        <dbReference type="ARBA" id="ARBA00023125"/>
    </source>
</evidence>
<accession>A0A9Q3W5C3</accession>
<keyword evidence="3" id="KW-0804">Transcription</keyword>
<dbReference type="PANTHER" id="PTHR46796">
    <property type="entry name" value="HTH-TYPE TRANSCRIPTIONAL ACTIVATOR RHAS-RELATED"/>
    <property type="match status" value="1"/>
</dbReference>
<dbReference type="InterPro" id="IPR018060">
    <property type="entry name" value="HTH_AraC"/>
</dbReference>
<name>A0A9Q3W5C3_9GAMM</name>
<comment type="caution">
    <text evidence="5">The sequence shown here is derived from an EMBL/GenBank/DDBJ whole genome shotgun (WGS) entry which is preliminary data.</text>
</comment>
<dbReference type="RefSeq" id="WP_233925832.1">
    <property type="nucleotide sequence ID" value="NZ_JAJVKT010000011.1"/>
</dbReference>
<feature type="domain" description="HTH araC/xylS-type" evidence="4">
    <location>
        <begin position="164"/>
        <end position="263"/>
    </location>
</feature>
<keyword evidence="2" id="KW-0238">DNA-binding</keyword>
<evidence type="ECO:0000313" key="6">
    <source>
        <dbReference type="Proteomes" id="UP001107961"/>
    </source>
</evidence>
<sequence>MAVKHSERDSSGFGILSHEVKDNVYMMGRSGFIYTAPWIDTRDTRPPSAAVLLSVGEGRFTVSAGGQEWRGRAILVPPFVPRSLLAANVPLVCFHVMPASPHYDALNGLAKGRISLLDRGQFGHLEQELEALFWGGLPACEAEEVYQEVLRVPFRHMPVPPRVDPRAGRLRTLLEAQPEVSLAQLAEQLGVSYFWASRVISDVFGMSLRDYKAWRKLQRVFELLHSDRSITEIAHAAGFTDSAHLSRTYQRWFGQPPSYSRNRRYVRILRCW</sequence>
<dbReference type="GO" id="GO:0003700">
    <property type="term" value="F:DNA-binding transcription factor activity"/>
    <property type="evidence" value="ECO:0007669"/>
    <property type="project" value="InterPro"/>
</dbReference>
<dbReference type="EMBL" id="JAJVKT010000011">
    <property type="protein sequence ID" value="MCE7509035.1"/>
    <property type="molecule type" value="Genomic_DNA"/>
</dbReference>
<gene>
    <name evidence="5" type="ORF">LZG35_10340</name>
</gene>
<protein>
    <submittedName>
        <fullName evidence="5">Helix-turn-helix transcriptional regulator</fullName>
    </submittedName>
</protein>
<dbReference type="InterPro" id="IPR050204">
    <property type="entry name" value="AraC_XylS_family_regulators"/>
</dbReference>
<dbReference type="Pfam" id="PF12833">
    <property type="entry name" value="HTH_18"/>
    <property type="match status" value="1"/>
</dbReference>
<organism evidence="5 6">
    <name type="scientific">Alloalcanivorax xenomutans</name>
    <dbReference type="NCBI Taxonomy" id="1094342"/>
    <lineage>
        <taxon>Bacteria</taxon>
        <taxon>Pseudomonadati</taxon>
        <taxon>Pseudomonadota</taxon>
        <taxon>Gammaproteobacteria</taxon>
        <taxon>Oceanospirillales</taxon>
        <taxon>Alcanivoracaceae</taxon>
        <taxon>Alloalcanivorax</taxon>
    </lineage>
</organism>
<keyword evidence="6" id="KW-1185">Reference proteome</keyword>
<dbReference type="AlphaFoldDB" id="A0A9Q3W5C3"/>